<comment type="subunit">
    <text evidence="4 6">The basal body constitutes a major portion of the flagellar organelle and consists of five rings (E,L,P,S, and M) mounted on a central rod. The rod consists of about 26 subunits of FlgG in the distal portion, and FlgB, FlgC and FlgF are thought to build up the proximal portion of the rod with about 6 subunits each.</text>
</comment>
<feature type="domain" description="Flagellar hook protein FlgE/F/G-like D1" evidence="9">
    <location>
        <begin position="81"/>
        <end position="145"/>
    </location>
</feature>
<organism evidence="10 11">
    <name type="scientific">Bermanella marisrubri</name>
    <dbReference type="NCBI Taxonomy" id="207949"/>
    <lineage>
        <taxon>Bacteria</taxon>
        <taxon>Pseudomonadati</taxon>
        <taxon>Pseudomonadota</taxon>
        <taxon>Gammaproteobacteria</taxon>
        <taxon>Oceanospirillales</taxon>
        <taxon>Oceanospirillaceae</taxon>
        <taxon>Bermanella</taxon>
    </lineage>
</organism>
<dbReference type="InterPro" id="IPR010930">
    <property type="entry name" value="Flg_bb/hook_C_dom"/>
</dbReference>
<sequence length="249" mass="26900">MDRALYIAMSGAKQNTLGQTAEANNLANVSTTGFRRDFEQARSMPVFGDYYPTRAYAMEERPASDFNPGPLVETGNDLDLAIDNQGWFAVLDANGNEAYTRRGDFQVDGLGRLVNGQNQQLIGAGGPIVLPPYEKVQIAADGTVSIQGVGEEPAVIAGIEQIKLVNPDLTQMEKGEDGLFRLRDAEPGAIQPADPTVQVASGYVEGSNVSAVHSLTQIMSLHRQYEMQVKMMSTADENAQTTASIMEIQ</sequence>
<evidence type="ECO:0000256" key="3">
    <source>
        <dbReference type="ARBA" id="ARBA00023143"/>
    </source>
</evidence>
<keyword evidence="10" id="KW-0282">Flagellum</keyword>
<evidence type="ECO:0000259" key="9">
    <source>
        <dbReference type="Pfam" id="PF22692"/>
    </source>
</evidence>
<comment type="subcellular location">
    <subcellularLocation>
        <location evidence="1 6">Bacterial flagellum basal body</location>
    </subcellularLocation>
</comment>
<dbReference type="InterPro" id="IPR020013">
    <property type="entry name" value="Flagellar_FlgE/F/G"/>
</dbReference>
<evidence type="ECO:0000256" key="5">
    <source>
        <dbReference type="ARBA" id="ARBA00040228"/>
    </source>
</evidence>
<evidence type="ECO:0000313" key="10">
    <source>
        <dbReference type="EMBL" id="EAT12518.1"/>
    </source>
</evidence>
<dbReference type="Pfam" id="PF06429">
    <property type="entry name" value="Flg_bbr_C"/>
    <property type="match status" value="1"/>
</dbReference>
<dbReference type="InterPro" id="IPR053967">
    <property type="entry name" value="LlgE_F_G-like_D1"/>
</dbReference>
<evidence type="ECO:0000256" key="1">
    <source>
        <dbReference type="ARBA" id="ARBA00004117"/>
    </source>
</evidence>
<dbReference type="PANTHER" id="PTHR30435:SF18">
    <property type="entry name" value="FLAGELLAR BASAL-BODY ROD PROTEIN FLGF"/>
    <property type="match status" value="1"/>
</dbReference>
<keyword evidence="10" id="KW-0966">Cell projection</keyword>
<evidence type="ECO:0000259" key="7">
    <source>
        <dbReference type="Pfam" id="PF00460"/>
    </source>
</evidence>
<gene>
    <name evidence="10" type="ORF">RED65_06473</name>
</gene>
<keyword evidence="11" id="KW-1185">Reference proteome</keyword>
<dbReference type="Proteomes" id="UP000004263">
    <property type="component" value="Unassembled WGS sequence"/>
</dbReference>
<dbReference type="PANTHER" id="PTHR30435">
    <property type="entry name" value="FLAGELLAR PROTEIN"/>
    <property type="match status" value="1"/>
</dbReference>
<dbReference type="GO" id="GO:0030694">
    <property type="term" value="C:bacterial-type flagellum basal body, rod"/>
    <property type="evidence" value="ECO:0007669"/>
    <property type="project" value="UniProtKB-UniRule"/>
</dbReference>
<dbReference type="HOGENOM" id="CLU_013687_1_0_6"/>
<reference evidence="10 11" key="1">
    <citation type="submission" date="2006-03" db="EMBL/GenBank/DDBJ databases">
        <authorList>
            <person name="Pinhassi J."/>
            <person name="Pedros-Alio C."/>
            <person name="Ferriera S."/>
            <person name="Johnson J."/>
            <person name="Kravitz S."/>
            <person name="Halpern A."/>
            <person name="Remington K."/>
            <person name="Beeson K."/>
            <person name="Tran B."/>
            <person name="Rogers Y.-H."/>
            <person name="Friedman R."/>
            <person name="Venter J.C."/>
        </authorList>
    </citation>
    <scope>NUCLEOTIDE SEQUENCE [LARGE SCALE GENOMIC DNA]</scope>
    <source>
        <strain evidence="10 11">RED65</strain>
    </source>
</reference>
<evidence type="ECO:0000256" key="6">
    <source>
        <dbReference type="RuleBase" id="RU362116"/>
    </source>
</evidence>
<protein>
    <recommendedName>
        <fullName evidence="5 6">Flagellar basal-body rod protein FlgF</fullName>
    </recommendedName>
</protein>
<dbReference type="SUPFAM" id="SSF117143">
    <property type="entry name" value="Flagellar hook protein flgE"/>
    <property type="match status" value="1"/>
</dbReference>
<evidence type="ECO:0000259" key="8">
    <source>
        <dbReference type="Pfam" id="PF06429"/>
    </source>
</evidence>
<evidence type="ECO:0000256" key="2">
    <source>
        <dbReference type="ARBA" id="ARBA00009677"/>
    </source>
</evidence>
<comment type="caution">
    <text evidence="10">The sequence shown here is derived from an EMBL/GenBank/DDBJ whole genome shotgun (WGS) entry which is preliminary data.</text>
</comment>
<dbReference type="Pfam" id="PF00460">
    <property type="entry name" value="Flg_bb_rod"/>
    <property type="match status" value="1"/>
</dbReference>
<comment type="similarity">
    <text evidence="2 6">Belongs to the flagella basal body rod proteins family.</text>
</comment>
<keyword evidence="3 6" id="KW-0975">Bacterial flagellum</keyword>
<evidence type="ECO:0000313" key="11">
    <source>
        <dbReference type="Proteomes" id="UP000004263"/>
    </source>
</evidence>
<keyword evidence="10" id="KW-0969">Cilium</keyword>
<feature type="domain" description="Flagellar basal-body/hook protein C-terminal" evidence="8">
    <location>
        <begin position="201"/>
        <end position="244"/>
    </location>
</feature>
<evidence type="ECO:0000256" key="4">
    <source>
        <dbReference type="ARBA" id="ARBA00038560"/>
    </source>
</evidence>
<dbReference type="GO" id="GO:0071978">
    <property type="term" value="P:bacterial-type flagellum-dependent swarming motility"/>
    <property type="evidence" value="ECO:0007669"/>
    <property type="project" value="TreeGrafter"/>
</dbReference>
<proteinExistence type="inferred from homology"/>
<accession>Q1N301</accession>
<dbReference type="AlphaFoldDB" id="Q1N301"/>
<dbReference type="OrthoDB" id="9804559at2"/>
<dbReference type="STRING" id="207949.RED65_06473"/>
<dbReference type="InterPro" id="IPR037925">
    <property type="entry name" value="FlgE/F/G-like"/>
</dbReference>
<dbReference type="Pfam" id="PF22692">
    <property type="entry name" value="LlgE_F_G_D1"/>
    <property type="match status" value="1"/>
</dbReference>
<dbReference type="NCBIfam" id="NF009280">
    <property type="entry name" value="PRK12640.1"/>
    <property type="match status" value="1"/>
</dbReference>
<name>Q1N301_9GAMM</name>
<feature type="domain" description="Flagellar basal body rod protein N-terminal" evidence="7">
    <location>
        <begin position="5"/>
        <end position="35"/>
    </location>
</feature>
<dbReference type="RefSeq" id="WP_007016119.1">
    <property type="nucleotide sequence ID" value="NZ_AAQH01000006.1"/>
</dbReference>
<dbReference type="EMBL" id="AAQH01000006">
    <property type="protein sequence ID" value="EAT12518.1"/>
    <property type="molecule type" value="Genomic_DNA"/>
</dbReference>
<dbReference type="InterPro" id="IPR001444">
    <property type="entry name" value="Flag_bb_rod_N"/>
</dbReference>
<dbReference type="NCBIfam" id="TIGR03506">
    <property type="entry name" value="FlgEFG_subfam"/>
    <property type="match status" value="1"/>
</dbReference>